<evidence type="ECO:0000313" key="3">
    <source>
        <dbReference type="Proteomes" id="UP000199626"/>
    </source>
</evidence>
<proteinExistence type="predicted"/>
<sequence>MDRVRSVFLKFKSLFKGIKKYWRVIAAAVVSYFTFGAASGWASSWALSSGLSASAAGFTGAVVGGAAAGFVSGAIMTGSLRGAMSGALAGAITGGIFEGIAQYGFNTSIVGEAAAAMQLEQAGVSRQTIMKLYRKSANTSSFKVPNRFNGDKEGLEKALSSLNKKIESLGPFTFEADAAKWLHENGLPIGDKYQAEIYANIYNDAKEGYSIGKVITSYDSREVVELYRSTPFTVNHGRTAFWHTHPAGDSGFSVSDFDVLKRGSGYVSYSPTPGYTGSGLKIFNATKAWKEFGNKYGLMPQSIGDAHTRCVFQNCAL</sequence>
<dbReference type="AlphaFoldDB" id="A0A1G6DKV2"/>
<dbReference type="STRING" id="1159017.SAMN02927930_01752"/>
<feature type="transmembrane region" description="Helical" evidence="1">
    <location>
        <begin position="54"/>
        <end position="75"/>
    </location>
</feature>
<accession>A0A1G6DKV2</accession>
<name>A0A1G6DKV2_9GAMM</name>
<organism evidence="2 3">
    <name type="scientific">Pseudidiomarina indica</name>
    <dbReference type="NCBI Taxonomy" id="1159017"/>
    <lineage>
        <taxon>Bacteria</taxon>
        <taxon>Pseudomonadati</taxon>
        <taxon>Pseudomonadota</taxon>
        <taxon>Gammaproteobacteria</taxon>
        <taxon>Alteromonadales</taxon>
        <taxon>Idiomarinaceae</taxon>
        <taxon>Pseudidiomarina</taxon>
    </lineage>
</organism>
<keyword evidence="1" id="KW-0472">Membrane</keyword>
<keyword evidence="3" id="KW-1185">Reference proteome</keyword>
<gene>
    <name evidence="2" type="ORF">SAMN02927930_01752</name>
</gene>
<feature type="transmembrane region" description="Helical" evidence="1">
    <location>
        <begin position="21"/>
        <end position="42"/>
    </location>
</feature>
<dbReference type="SUPFAM" id="SSF103473">
    <property type="entry name" value="MFS general substrate transporter"/>
    <property type="match status" value="1"/>
</dbReference>
<evidence type="ECO:0000256" key="1">
    <source>
        <dbReference type="SAM" id="Phobius"/>
    </source>
</evidence>
<dbReference type="InterPro" id="IPR036259">
    <property type="entry name" value="MFS_trans_sf"/>
</dbReference>
<dbReference type="EMBL" id="FMXN01000011">
    <property type="protein sequence ID" value="SDB45804.1"/>
    <property type="molecule type" value="Genomic_DNA"/>
</dbReference>
<keyword evidence="1" id="KW-1133">Transmembrane helix</keyword>
<protein>
    <submittedName>
        <fullName evidence="2">Uncharacterized protein</fullName>
    </submittedName>
</protein>
<dbReference type="Proteomes" id="UP000199626">
    <property type="component" value="Unassembled WGS sequence"/>
</dbReference>
<keyword evidence="1" id="KW-0812">Transmembrane</keyword>
<evidence type="ECO:0000313" key="2">
    <source>
        <dbReference type="EMBL" id="SDB45804.1"/>
    </source>
</evidence>
<reference evidence="3" key="1">
    <citation type="submission" date="2016-10" db="EMBL/GenBank/DDBJ databases">
        <authorList>
            <person name="Varghese N."/>
            <person name="Submissions S."/>
        </authorList>
    </citation>
    <scope>NUCLEOTIDE SEQUENCE [LARGE SCALE GENOMIC DNA]</scope>
    <source>
        <strain evidence="3">CGMCC 1.10824</strain>
    </source>
</reference>